<dbReference type="PATRIC" id="fig|230361.4.peg.1151"/>
<proteinExistence type="predicted"/>
<evidence type="ECO:0000313" key="1">
    <source>
        <dbReference type="EMBL" id="ALT68899.1"/>
    </source>
</evidence>
<dbReference type="Proteomes" id="UP000067738">
    <property type="component" value="Chromosome"/>
</dbReference>
<dbReference type="EMBL" id="CP011266">
    <property type="protein sequence ID" value="ALT68899.1"/>
    <property type="molecule type" value="Genomic_DNA"/>
</dbReference>
<sequence length="49" mass="5936">MISYQTIVLQTWKTDVKEKNVIMNEFKLHLMINVRKLLKLKIINNYIIC</sequence>
<gene>
    <name evidence="1" type="ORF">sm9_1115</name>
</gene>
<dbReference type="KEGG" id="mmil:sm9_1115"/>
<accession>A0A0U2TSP3</accession>
<keyword evidence="2" id="KW-1185">Reference proteome</keyword>
<reference evidence="1 2" key="1">
    <citation type="submission" date="2015-04" db="EMBL/GenBank/DDBJ databases">
        <title>The complete genome sequence of the rumen methanogen Methanobrevibacter millerae SM9.</title>
        <authorList>
            <person name="Leahy S.C."/>
            <person name="Kelly W.J."/>
            <person name="Pacheco D.M."/>
            <person name="Li D."/>
            <person name="Altermann E."/>
            <person name="Attwood G.T."/>
        </authorList>
    </citation>
    <scope>NUCLEOTIDE SEQUENCE [LARGE SCALE GENOMIC DNA]</scope>
    <source>
        <strain evidence="1 2">SM9</strain>
    </source>
</reference>
<protein>
    <submittedName>
        <fullName evidence="1">Uncharacterized protein</fullName>
    </submittedName>
</protein>
<evidence type="ECO:0000313" key="2">
    <source>
        <dbReference type="Proteomes" id="UP000067738"/>
    </source>
</evidence>
<name>A0A0U2TSP3_9EURY</name>
<dbReference type="AlphaFoldDB" id="A0A0U2TSP3"/>
<organism evidence="1 2">
    <name type="scientific">Methanobrevibacter millerae</name>
    <dbReference type="NCBI Taxonomy" id="230361"/>
    <lineage>
        <taxon>Archaea</taxon>
        <taxon>Methanobacteriati</taxon>
        <taxon>Methanobacteriota</taxon>
        <taxon>Methanomada group</taxon>
        <taxon>Methanobacteria</taxon>
        <taxon>Methanobacteriales</taxon>
        <taxon>Methanobacteriaceae</taxon>
        <taxon>Methanobrevibacter</taxon>
    </lineage>
</organism>